<organism evidence="1">
    <name type="scientific">Ajellomyces dermatitidis (strain ATCC 18188 / CBS 674.68)</name>
    <name type="common">Blastomyces dermatitidis</name>
    <dbReference type="NCBI Taxonomy" id="653446"/>
    <lineage>
        <taxon>Eukaryota</taxon>
        <taxon>Fungi</taxon>
        <taxon>Dikarya</taxon>
        <taxon>Ascomycota</taxon>
        <taxon>Pezizomycotina</taxon>
        <taxon>Eurotiomycetes</taxon>
        <taxon>Eurotiomycetidae</taxon>
        <taxon>Onygenales</taxon>
        <taxon>Ajellomycetaceae</taxon>
        <taxon>Blastomyces</taxon>
    </lineage>
</organism>
<dbReference type="InterPro" id="IPR029003">
    <property type="entry name" value="CENP-S/Mhf1"/>
</dbReference>
<accession>F2TG06</accession>
<dbReference type="Pfam" id="PF15630">
    <property type="entry name" value="CENP-S"/>
    <property type="match status" value="1"/>
</dbReference>
<dbReference type="GO" id="GO:0071821">
    <property type="term" value="C:FANCM-MHF complex"/>
    <property type="evidence" value="ECO:0007669"/>
    <property type="project" value="InterPro"/>
</dbReference>
<evidence type="ECO:0000313" key="1">
    <source>
        <dbReference type="EMBL" id="EGE82169.1"/>
    </source>
</evidence>
<proteinExistence type="predicted"/>
<protein>
    <submittedName>
        <fullName evidence="1">Uncharacterized protein</fullName>
    </submittedName>
</protein>
<name>F2TG06_AJEDA</name>
<dbReference type="EMBL" id="GG749431">
    <property type="protein sequence ID" value="EGE82169.1"/>
    <property type="molecule type" value="Genomic_DNA"/>
</dbReference>
<dbReference type="AlphaFoldDB" id="F2TG06"/>
<dbReference type="GO" id="GO:0046982">
    <property type="term" value="F:protein heterodimerization activity"/>
    <property type="evidence" value="ECO:0007669"/>
    <property type="project" value="InterPro"/>
</dbReference>
<dbReference type="Proteomes" id="UP000007802">
    <property type="component" value="Unassembled WGS sequence"/>
</dbReference>
<reference evidence="1" key="1">
    <citation type="submission" date="2010-03" db="EMBL/GenBank/DDBJ databases">
        <title>Annotation of Blastomyces dermatitidis strain ATCC 18188.</title>
        <authorList>
            <consortium name="The Broad Institute Genome Sequencing Platform"/>
            <consortium name="Broad Institute Genome Sequencing Center for Infectious Disease."/>
            <person name="Cuomo C."/>
            <person name="Klein B."/>
            <person name="Sullivan T."/>
            <person name="Heitman J."/>
            <person name="Young S."/>
            <person name="Zeng Q."/>
            <person name="Gargeya S."/>
            <person name="Alvarado L."/>
            <person name="Berlin A.M."/>
            <person name="Chapman S.B."/>
            <person name="Chen Z."/>
            <person name="Freedman E."/>
            <person name="Gellesch M."/>
            <person name="Goldberg J."/>
            <person name="Griggs A."/>
            <person name="Gujja S."/>
            <person name="Heilman E."/>
            <person name="Heiman D."/>
            <person name="Howarth C."/>
            <person name="Mehta T."/>
            <person name="Neiman D."/>
            <person name="Pearson M."/>
            <person name="Roberts A."/>
            <person name="Saif S."/>
            <person name="Shea T."/>
            <person name="Shenoy N."/>
            <person name="Sisk P."/>
            <person name="Stolte C."/>
            <person name="Sykes S."/>
            <person name="White J."/>
            <person name="Yandava C."/>
            <person name="Haas B."/>
            <person name="Nusbaum C."/>
            <person name="Birren B."/>
        </authorList>
    </citation>
    <scope>NUCLEOTIDE SEQUENCE</scope>
    <source>
        <strain evidence="1">ATCC 18188</strain>
    </source>
</reference>
<dbReference type="OrthoDB" id="1872155at2759"/>
<gene>
    <name evidence="1" type="ORF">BDDG_05112</name>
</gene>
<dbReference type="Gene3D" id="1.10.20.10">
    <property type="entry name" value="Histone, subunit A"/>
    <property type="match status" value="1"/>
</dbReference>
<dbReference type="InterPro" id="IPR009072">
    <property type="entry name" value="Histone-fold"/>
</dbReference>
<sequence>MTEQESDSVALEERLKSALWLAIGRIVDDETIKLGVDATPQFIGALTEMVWAQIGKIPPTVLGYPCRDVKEISGERYIHADVKFRDRGTRPGGIRQTCGTVDDQLIRCDASGTPKRRLGINIESICGARTGKGTTNARDEMIHSYYPLRIKLPDFLHDTIPQYQHSSIVSPEGMLQSYDLLAISLE</sequence>
<dbReference type="HOGENOM" id="CLU_125041_0_0_1"/>